<dbReference type="AlphaFoldDB" id="A0AAD4H1W7"/>
<dbReference type="SUPFAM" id="SSF54427">
    <property type="entry name" value="NTF2-like"/>
    <property type="match status" value="1"/>
</dbReference>
<dbReference type="Pfam" id="PF02136">
    <property type="entry name" value="NTF2"/>
    <property type="match status" value="1"/>
</dbReference>
<evidence type="ECO:0000313" key="2">
    <source>
        <dbReference type="EMBL" id="KAG0251558.1"/>
    </source>
</evidence>
<dbReference type="Proteomes" id="UP001194580">
    <property type="component" value="Unassembled WGS sequence"/>
</dbReference>
<keyword evidence="3" id="KW-1185">Reference proteome</keyword>
<proteinExistence type="predicted"/>
<accession>A0AAD4H1W7</accession>
<dbReference type="InterPro" id="IPR018222">
    <property type="entry name" value="Nuclear_transport_factor_2_euk"/>
</dbReference>
<comment type="caution">
    <text evidence="2">The sequence shown here is derived from an EMBL/GenBank/DDBJ whole genome shotgun (WGS) entry which is preliminary data.</text>
</comment>
<gene>
    <name evidence="2" type="ORF">BGZ95_006865</name>
</gene>
<dbReference type="Gene3D" id="3.10.450.50">
    <property type="match status" value="1"/>
</dbReference>
<feature type="domain" description="NTF2" evidence="1">
    <location>
        <begin position="6"/>
        <end position="120"/>
    </location>
</feature>
<name>A0AAD4H1W7_9FUNG</name>
<dbReference type="PROSITE" id="PS50177">
    <property type="entry name" value="NTF2_DOMAIN"/>
    <property type="match status" value="1"/>
</dbReference>
<evidence type="ECO:0000259" key="1">
    <source>
        <dbReference type="PROSITE" id="PS50177"/>
    </source>
</evidence>
<dbReference type="InterPro" id="IPR032710">
    <property type="entry name" value="NTF2-like_dom_sf"/>
</dbReference>
<reference evidence="2" key="1">
    <citation type="journal article" date="2020" name="Fungal Divers.">
        <title>Resolving the Mortierellaceae phylogeny through synthesis of multi-gene phylogenetics and phylogenomics.</title>
        <authorList>
            <person name="Vandepol N."/>
            <person name="Liber J."/>
            <person name="Desiro A."/>
            <person name="Na H."/>
            <person name="Kennedy M."/>
            <person name="Barry K."/>
            <person name="Grigoriev I.V."/>
            <person name="Miller A.N."/>
            <person name="O'Donnell K."/>
            <person name="Stajich J.E."/>
            <person name="Bonito G."/>
        </authorList>
    </citation>
    <scope>NUCLEOTIDE SEQUENCE</scope>
    <source>
        <strain evidence="2">NRRL 28262</strain>
    </source>
</reference>
<evidence type="ECO:0000313" key="3">
    <source>
        <dbReference type="Proteomes" id="UP001194580"/>
    </source>
</evidence>
<protein>
    <recommendedName>
        <fullName evidence="1">NTF2 domain-containing protein</fullName>
    </recommendedName>
</protein>
<organism evidence="2 3">
    <name type="scientific">Linnemannia exigua</name>
    <dbReference type="NCBI Taxonomy" id="604196"/>
    <lineage>
        <taxon>Eukaryota</taxon>
        <taxon>Fungi</taxon>
        <taxon>Fungi incertae sedis</taxon>
        <taxon>Mucoromycota</taxon>
        <taxon>Mortierellomycotina</taxon>
        <taxon>Mortierellomycetes</taxon>
        <taxon>Mortierellales</taxon>
        <taxon>Mortierellaceae</taxon>
        <taxon>Linnemannia</taxon>
    </lineage>
</organism>
<dbReference type="InterPro" id="IPR002075">
    <property type="entry name" value="NTF2_dom"/>
</dbReference>
<sequence length="123" mass="13552">MVHAEIAAGFSQTYFDVVKNDPNPKGFTSFYRADSLLNLNAKPIAGVDNICKELASVYSSMRLLNTVTLSQPSEKDVLVVVAGKSEKILGDETFSVSHTFLLKSIDGTKDFYVLNHVMAYKDL</sequence>
<dbReference type="EMBL" id="JAAAIL010003255">
    <property type="protein sequence ID" value="KAG0251558.1"/>
    <property type="molecule type" value="Genomic_DNA"/>
</dbReference>